<dbReference type="EMBL" id="JARBWL010000002">
    <property type="protein sequence ID" value="MDI2593519.1"/>
    <property type="molecule type" value="Genomic_DNA"/>
</dbReference>
<accession>A0ABT6QTA5</accession>
<proteinExistence type="predicted"/>
<name>A0ABT6QTA5_9PSED</name>
<keyword evidence="2" id="KW-1185">Reference proteome</keyword>
<reference evidence="1 2" key="1">
    <citation type="submission" date="2023-02" db="EMBL/GenBank/DDBJ databases">
        <title>Pseudomonas chrutzelriedensis sp. nov., a potently antifungal strain isolated from moss.</title>
        <authorList>
            <person name="Schnyder A."/>
            <person name="Kalawong R."/>
            <person name="Eberl L."/>
            <person name="Agnoli K."/>
        </authorList>
    </citation>
    <scope>NUCLEOTIDE SEQUENCE [LARGE SCALE GENOMIC DNA]</scope>
    <source>
        <strain evidence="1 2">681</strain>
    </source>
</reference>
<protein>
    <submittedName>
        <fullName evidence="1">Uncharacterized protein</fullName>
    </submittedName>
</protein>
<sequence>MLLEERLEFIDSLEPMPIARTRSAFQTQQFPTQNPPHDTNKSTASIMPDTMDAFLPGVPKNIIHDVNICKLVMQNDATKKFPKDEQLFEWYKHYVDGLTKLGWVIQNRDLRDVTIRKTGLTMDQVALEIATGLIGPSAAIVLANVAQKAVAAVQNNPGAIQLFERNKTLGAQAKFDIAPVWIDTSGQPNMILNCISLDARESTRGILFWKSTKQSTTIKSGAVRTYLDNKVFSRLSETLYDKYTEARKNLIIDLPDFE</sequence>
<dbReference type="RefSeq" id="WP_282316411.1">
    <property type="nucleotide sequence ID" value="NZ_JARBWL010000002.1"/>
</dbReference>
<evidence type="ECO:0000313" key="1">
    <source>
        <dbReference type="EMBL" id="MDI2593519.1"/>
    </source>
</evidence>
<dbReference type="Proteomes" id="UP001159100">
    <property type="component" value="Unassembled WGS sequence"/>
</dbReference>
<gene>
    <name evidence="1" type="ORF">POF45_19120</name>
</gene>
<comment type="caution">
    <text evidence="1">The sequence shown here is derived from an EMBL/GenBank/DDBJ whole genome shotgun (WGS) entry which is preliminary data.</text>
</comment>
<evidence type="ECO:0000313" key="2">
    <source>
        <dbReference type="Proteomes" id="UP001159100"/>
    </source>
</evidence>
<organism evidence="1 2">
    <name type="scientific">Pseudomonas fungipugnans</name>
    <dbReference type="NCBI Taxonomy" id="3024217"/>
    <lineage>
        <taxon>Bacteria</taxon>
        <taxon>Pseudomonadati</taxon>
        <taxon>Pseudomonadota</taxon>
        <taxon>Gammaproteobacteria</taxon>
        <taxon>Pseudomonadales</taxon>
        <taxon>Pseudomonadaceae</taxon>
        <taxon>Pseudomonas</taxon>
    </lineage>
</organism>